<sequence>MSWPWKSVDWKDPKGGVIRFFPYIPTVVLPRKLRPRDDWDGLAFLLHPEERESWEDEEKMEKSGKGSSTMLAIHGGGDLARMLIRMQLLKDVKGAKFPDPEPRRLLKLADRDNIPTYFIEPGVEDEDWLTYLEESADEAAKLSRLFLQLFARRRFAKTWKRTQPEVSEPPISDGSESLAIAAGLAATWWRVSESFSTVELQESRNLRFAGRLRGALANLSSIKEEPVLIVPIYQDWMKDILATLKTNVEVEDVEADGLEE</sequence>
<reference evidence="1" key="1">
    <citation type="journal article" date="2014" name="Genome Biol. Evol.">
        <title>Pangenome evidence for extensive interdomain horizontal transfer affecting lineage core and shell genes in uncultured planktonic thaumarchaeota and euryarchaeota.</title>
        <authorList>
            <person name="Deschamps P."/>
            <person name="Zivanovic Y."/>
            <person name="Moreira D."/>
            <person name="Rodriguez-Valera F."/>
            <person name="Lopez-Garcia P."/>
        </authorList>
    </citation>
    <scope>NUCLEOTIDE SEQUENCE</scope>
</reference>
<organism evidence="1">
    <name type="scientific">uncultured marine group II/III euryarchaeote AD1000_38_E02</name>
    <dbReference type="NCBI Taxonomy" id="1457760"/>
    <lineage>
        <taxon>Archaea</taxon>
        <taxon>Methanobacteriati</taxon>
        <taxon>Methanobacteriota</taxon>
        <taxon>environmental samples</taxon>
    </lineage>
</organism>
<dbReference type="EMBL" id="KF900397">
    <property type="protein sequence ID" value="AIE93548.1"/>
    <property type="molecule type" value="Genomic_DNA"/>
</dbReference>
<proteinExistence type="predicted"/>
<name>A0A075FQN9_9EURY</name>
<dbReference type="AlphaFoldDB" id="A0A075FQN9"/>
<protein>
    <submittedName>
        <fullName evidence="1">Uncharacterized protein</fullName>
    </submittedName>
</protein>
<accession>A0A075FQN9</accession>
<evidence type="ECO:0000313" key="1">
    <source>
        <dbReference type="EMBL" id="AIE93548.1"/>
    </source>
</evidence>